<proteinExistence type="predicted"/>
<feature type="transmembrane region" description="Helical" evidence="1">
    <location>
        <begin position="312"/>
        <end position="329"/>
    </location>
</feature>
<dbReference type="PANTHER" id="PTHR34483:SF1">
    <property type="entry name" value="ABC TRANSMEMBRANE TYPE-1 DOMAIN-CONTAINING PROTEIN"/>
    <property type="match status" value="1"/>
</dbReference>
<feature type="transmembrane region" description="Helical" evidence="1">
    <location>
        <begin position="25"/>
        <end position="48"/>
    </location>
</feature>
<dbReference type="Gramene" id="TraesCS2D03G1098100.1">
    <property type="protein sequence ID" value="TraesCS2D03G1098100.1.CDS"/>
    <property type="gene ID" value="TraesCS2D03G1098100"/>
</dbReference>
<protein>
    <submittedName>
        <fullName evidence="2">Uncharacterized protein</fullName>
    </submittedName>
</protein>
<feature type="transmembrane region" description="Helical" evidence="1">
    <location>
        <begin position="186"/>
        <end position="208"/>
    </location>
</feature>
<evidence type="ECO:0000313" key="2">
    <source>
        <dbReference type="EnsemblPlants" id="TraesCS2D02G492100.1"/>
    </source>
</evidence>
<keyword evidence="1" id="KW-0812">Transmembrane</keyword>
<dbReference type="EnsemblPlants" id="TraesCS2D02G492100.1">
    <property type="protein sequence ID" value="TraesCS2D02G492100.1"/>
    <property type="gene ID" value="TraesCS2D02G492100"/>
</dbReference>
<keyword evidence="3" id="KW-1185">Reference proteome</keyword>
<dbReference type="Gramene" id="TraesWEE_scaffold_006799_01G000700.1">
    <property type="protein sequence ID" value="TraesWEE_scaffold_006799_01G000700.1"/>
    <property type="gene ID" value="TraesWEE_scaffold_006799_01G000700"/>
</dbReference>
<feature type="transmembrane region" description="Helical" evidence="1">
    <location>
        <begin position="552"/>
        <end position="575"/>
    </location>
</feature>
<feature type="transmembrane region" description="Helical" evidence="1">
    <location>
        <begin position="470"/>
        <end position="491"/>
    </location>
</feature>
<dbReference type="PANTHER" id="PTHR34483">
    <property type="entry name" value="OS09G0129800 PROTEIN"/>
    <property type="match status" value="1"/>
</dbReference>
<feature type="transmembrane region" description="Helical" evidence="1">
    <location>
        <begin position="516"/>
        <end position="540"/>
    </location>
</feature>
<feature type="transmembrane region" description="Helical" evidence="1">
    <location>
        <begin position="429"/>
        <end position="450"/>
    </location>
</feature>
<feature type="transmembrane region" description="Helical" evidence="1">
    <location>
        <begin position="262"/>
        <end position="292"/>
    </location>
</feature>
<accession>A0A3B6DJU8</accession>
<reference evidence="2" key="2">
    <citation type="submission" date="2018-10" db="UniProtKB">
        <authorList>
            <consortium name="EnsemblPlants"/>
        </authorList>
    </citation>
    <scope>IDENTIFICATION</scope>
</reference>
<evidence type="ECO:0000256" key="1">
    <source>
        <dbReference type="SAM" id="Phobius"/>
    </source>
</evidence>
<feature type="transmembrane region" description="Helical" evidence="1">
    <location>
        <begin position="234"/>
        <end position="256"/>
    </location>
</feature>
<organism evidence="2">
    <name type="scientific">Triticum aestivum</name>
    <name type="common">Wheat</name>
    <dbReference type="NCBI Taxonomy" id="4565"/>
    <lineage>
        <taxon>Eukaryota</taxon>
        <taxon>Viridiplantae</taxon>
        <taxon>Streptophyta</taxon>
        <taxon>Embryophyta</taxon>
        <taxon>Tracheophyta</taxon>
        <taxon>Spermatophyta</taxon>
        <taxon>Magnoliopsida</taxon>
        <taxon>Liliopsida</taxon>
        <taxon>Poales</taxon>
        <taxon>Poaceae</taxon>
        <taxon>BOP clade</taxon>
        <taxon>Pooideae</taxon>
        <taxon>Triticodae</taxon>
        <taxon>Triticeae</taxon>
        <taxon>Triticinae</taxon>
        <taxon>Triticum</taxon>
    </lineage>
</organism>
<feature type="transmembrane region" description="Helical" evidence="1">
    <location>
        <begin position="148"/>
        <end position="166"/>
    </location>
</feature>
<sequence length="590" mass="62907">MAAKITACFTFLKEALILPTLNPKLFAPVLLFFAVTAFLDPLVHVVFVQPLGDGMASRLTEINNTDPSSAEYGKLVEKFMETEEMKQVGKRMLRITIAQFTVGPALGLVKQILALFAASTTYSGDRYSLAGLLSELVSGRISLKGPSITIAVVGALDFAGAVLAALRYHVMGGRSGVLSVQGLVSLLAHLASLCFTVIALVGVAASVADSRKCRGVRALRQAWRLVTRVRRKEGLVLVLVAYLGPTVVAPLHRFALGYSKSSMAACLCLMAVYALLSGAQQLFSLAAATVYYYQAMENKEEALILPTLNPKLFAPVLLLFAVTAFLDSLEDVVFVQPLVDDMGSRLITVNSTDPLGAEYTKLTEETEPGGTELLLIAVSEVIVALAVGFVKKILALFAASTTYSGGRYSLAALLRELVNGRISLKGPSITIAVVDAFDFASAVLAALIPTPALMGGLSRVLSVQGLVSHLANHVSLCFTVVALVGVAVSAVDRRCRGMRALRQAWRLVTRVRKKQGFVLVLVAYLGPTVVAPLHGFALGYAKRSTAACLCLLAVHALLSGAQELFSLAAASVYYYQAMESKEVIDALWLC</sequence>
<keyword evidence="1" id="KW-1133">Transmembrane helix</keyword>
<dbReference type="Proteomes" id="UP000019116">
    <property type="component" value="Chromosome 2D"/>
</dbReference>
<evidence type="ECO:0000313" key="3">
    <source>
        <dbReference type="Proteomes" id="UP000019116"/>
    </source>
</evidence>
<feature type="transmembrane region" description="Helical" evidence="1">
    <location>
        <begin position="373"/>
        <end position="390"/>
    </location>
</feature>
<name>A0A3B6DJU8_WHEAT</name>
<reference evidence="2" key="1">
    <citation type="submission" date="2018-08" db="EMBL/GenBank/DDBJ databases">
        <authorList>
            <person name="Rossello M."/>
        </authorList>
    </citation>
    <scope>NUCLEOTIDE SEQUENCE [LARGE SCALE GENOMIC DNA]</scope>
    <source>
        <strain evidence="2">cv. Chinese Spring</strain>
    </source>
</reference>
<dbReference type="AlphaFoldDB" id="A0A3B6DJU8"/>
<dbReference type="Gramene" id="TraesCS2D02G492100.1">
    <property type="protein sequence ID" value="TraesCS2D02G492100.1"/>
    <property type="gene ID" value="TraesCS2D02G492100"/>
</dbReference>
<keyword evidence="1" id="KW-0472">Membrane</keyword>